<dbReference type="PANTHER" id="PTHR30093:SF2">
    <property type="entry name" value="TYPE II SECRETION SYSTEM PROTEIN H"/>
    <property type="match status" value="1"/>
</dbReference>
<keyword evidence="1" id="KW-0472">Membrane</keyword>
<dbReference type="Gene3D" id="3.30.700.10">
    <property type="entry name" value="Glycoprotein, Type 4 Pilin"/>
    <property type="match status" value="1"/>
</dbReference>
<keyword evidence="4" id="KW-1185">Reference proteome</keyword>
<proteinExistence type="predicted"/>
<accession>A0A517T3H4</accession>
<dbReference type="PROSITE" id="PS00409">
    <property type="entry name" value="PROKAR_NTER_METHYL"/>
    <property type="match status" value="1"/>
</dbReference>
<dbReference type="InterPro" id="IPR012902">
    <property type="entry name" value="N_methyl_site"/>
</dbReference>
<dbReference type="AlphaFoldDB" id="A0A517T3H4"/>
<gene>
    <name evidence="3" type="primary">xcpT_3</name>
    <name evidence="3" type="ORF">V22_01170</name>
</gene>
<name>A0A517T3H4_9PLAN</name>
<dbReference type="NCBIfam" id="TIGR02532">
    <property type="entry name" value="IV_pilin_GFxxxE"/>
    <property type="match status" value="1"/>
</dbReference>
<feature type="domain" description="DUF1559" evidence="2">
    <location>
        <begin position="37"/>
        <end position="311"/>
    </location>
</feature>
<dbReference type="NCBIfam" id="TIGR04294">
    <property type="entry name" value="pre_pil_HX9DG"/>
    <property type="match status" value="1"/>
</dbReference>
<evidence type="ECO:0000313" key="4">
    <source>
        <dbReference type="Proteomes" id="UP000319976"/>
    </source>
</evidence>
<dbReference type="Proteomes" id="UP000319976">
    <property type="component" value="Chromosome"/>
</dbReference>
<evidence type="ECO:0000259" key="2">
    <source>
        <dbReference type="Pfam" id="PF07596"/>
    </source>
</evidence>
<organism evidence="3 4">
    <name type="scientific">Calycomorphotria hydatis</name>
    <dbReference type="NCBI Taxonomy" id="2528027"/>
    <lineage>
        <taxon>Bacteria</taxon>
        <taxon>Pseudomonadati</taxon>
        <taxon>Planctomycetota</taxon>
        <taxon>Planctomycetia</taxon>
        <taxon>Planctomycetales</taxon>
        <taxon>Planctomycetaceae</taxon>
        <taxon>Calycomorphotria</taxon>
    </lineage>
</organism>
<dbReference type="Pfam" id="PF07596">
    <property type="entry name" value="SBP_bac_10"/>
    <property type="match status" value="1"/>
</dbReference>
<dbReference type="InterPro" id="IPR045584">
    <property type="entry name" value="Pilin-like"/>
</dbReference>
<dbReference type="KEGG" id="chya:V22_01170"/>
<dbReference type="InterPro" id="IPR011453">
    <property type="entry name" value="DUF1559"/>
</dbReference>
<dbReference type="SUPFAM" id="SSF54523">
    <property type="entry name" value="Pili subunits"/>
    <property type="match status" value="1"/>
</dbReference>
<dbReference type="RefSeq" id="WP_145258815.1">
    <property type="nucleotide sequence ID" value="NZ_CP036316.1"/>
</dbReference>
<evidence type="ECO:0000313" key="3">
    <source>
        <dbReference type="EMBL" id="QDT62919.1"/>
    </source>
</evidence>
<protein>
    <submittedName>
        <fullName evidence="3">Type II secretion system protein G</fullName>
    </submittedName>
</protein>
<reference evidence="3 4" key="1">
    <citation type="submission" date="2019-02" db="EMBL/GenBank/DDBJ databases">
        <title>Deep-cultivation of Planctomycetes and their phenomic and genomic characterization uncovers novel biology.</title>
        <authorList>
            <person name="Wiegand S."/>
            <person name="Jogler M."/>
            <person name="Boedeker C."/>
            <person name="Pinto D."/>
            <person name="Vollmers J."/>
            <person name="Rivas-Marin E."/>
            <person name="Kohn T."/>
            <person name="Peeters S.H."/>
            <person name="Heuer A."/>
            <person name="Rast P."/>
            <person name="Oberbeckmann S."/>
            <person name="Bunk B."/>
            <person name="Jeske O."/>
            <person name="Meyerdierks A."/>
            <person name="Storesund J.E."/>
            <person name="Kallscheuer N."/>
            <person name="Luecker S."/>
            <person name="Lage O.M."/>
            <person name="Pohl T."/>
            <person name="Merkel B.J."/>
            <person name="Hornburger P."/>
            <person name="Mueller R.-W."/>
            <person name="Bruemmer F."/>
            <person name="Labrenz M."/>
            <person name="Spormann A.M."/>
            <person name="Op den Camp H."/>
            <person name="Overmann J."/>
            <person name="Amann R."/>
            <person name="Jetten M.S.M."/>
            <person name="Mascher T."/>
            <person name="Medema M.H."/>
            <person name="Devos D.P."/>
            <person name="Kaster A.-K."/>
            <person name="Ovreas L."/>
            <person name="Rohde M."/>
            <person name="Galperin M.Y."/>
            <person name="Jogler C."/>
        </authorList>
    </citation>
    <scope>NUCLEOTIDE SEQUENCE [LARGE SCALE GENOMIC DNA]</scope>
    <source>
        <strain evidence="3 4">V22</strain>
    </source>
</reference>
<dbReference type="Pfam" id="PF07963">
    <property type="entry name" value="N_methyl"/>
    <property type="match status" value="1"/>
</dbReference>
<feature type="transmembrane region" description="Helical" evidence="1">
    <location>
        <begin position="12"/>
        <end position="36"/>
    </location>
</feature>
<dbReference type="EMBL" id="CP036316">
    <property type="protein sequence ID" value="QDT62919.1"/>
    <property type="molecule type" value="Genomic_DNA"/>
</dbReference>
<sequence>MTFVTNQKPKSGFTLIELLVVIAIIAILIALLLPAVQQAREAARRTQCKNNLKQMGLALHNYHDGFSTFPPRMYGAQTSGTSGVVDPATTLPRLSPLVAILPYMEQANLYREIGQDPPYVWNTGFAPYAHQVQEYLCPSDPLTLHASSSGHNNYGFCIGDAVWGGPNGSYASARRTIRGVFGFESRVRIRDITDGTSNTIMVAEFVRPPADNQFGRTASSAWNSTPVNCKATFDGEQYVTGITDTNRSRGTRWPDGRGEYIAVNTILPPNSAACHASGTQGYFTIQSRHVGGAQALMADGSVHFFSENIDTGDLSVASPAHDDTGPSPYGVWGNLGSKAGGEVVEF</sequence>
<dbReference type="OrthoDB" id="241541at2"/>
<keyword evidence="1" id="KW-1133">Transmembrane helix</keyword>
<dbReference type="InterPro" id="IPR027558">
    <property type="entry name" value="Pre_pil_HX9DG_C"/>
</dbReference>
<keyword evidence="1" id="KW-0812">Transmembrane</keyword>
<dbReference type="PANTHER" id="PTHR30093">
    <property type="entry name" value="GENERAL SECRETION PATHWAY PROTEIN G"/>
    <property type="match status" value="1"/>
</dbReference>
<evidence type="ECO:0000256" key="1">
    <source>
        <dbReference type="SAM" id="Phobius"/>
    </source>
</evidence>